<feature type="domain" description="ML-like" evidence="10">
    <location>
        <begin position="25"/>
        <end position="167"/>
    </location>
</feature>
<sequence>MNLKTKVLWRVALLACLCAPPASAQILSVQKVQACDQTTDIKLYQLNLTYNVGANTLYFYTNGESNRLLPNATAGLTILLYGSPVYSTVFDLCSFNQPFLCPIQPNTQFNITVNQTLPSNIIGQIPSFLFGLPDLGLQSRVTIESPTVGNESLCVVTTMASPGAASLQSPVAEWLSVGLLIGVIVNGLISFVKSLLGDGNLDTAVSTSSFPRVTDVVLFFQYVSYTGQMSLSYPELYRAFTLNFGWAMGLMNLPFIDNIVSGGSSQNDTTSAVSHLVNIMKRDAVLPMDTPANATVDGIKAYAEALNVPTHYLFLRTLLVFVLLLALLTVLMFLLWVIIGLLAVMACLKWKKLRAYVMQWPWLYIGYASRLALLALPPILTYACYQYLNPISTVSTALACVILVLYAFLLFATVFFILKAARQETLFTNTLNPLRYGYLYSSYRQVDYLFFLPMLVYTVAKALVLGLASNNGEAQAIANLCIEILFGIALIFVRPYPNAKSNFFQCIMSLVRVIGFALLVTCATVFAVDVATKTKLGLALVVLHSATGVLLYILMVLNLIFGILEGRKAKNNRKLAPEEKQNTDPDGSIYSARSDEEVPRT</sequence>
<organism evidence="11 12">
    <name type="scientific">Umbelopsis vinacea</name>
    <dbReference type="NCBI Taxonomy" id="44442"/>
    <lineage>
        <taxon>Eukaryota</taxon>
        <taxon>Fungi</taxon>
        <taxon>Fungi incertae sedis</taxon>
        <taxon>Mucoromycota</taxon>
        <taxon>Mucoromycotina</taxon>
        <taxon>Umbelopsidomycetes</taxon>
        <taxon>Umbelopsidales</taxon>
        <taxon>Umbelopsidaceae</taxon>
        <taxon>Umbelopsis</taxon>
    </lineage>
</organism>
<evidence type="ECO:0000259" key="10">
    <source>
        <dbReference type="SMART" id="SM01320"/>
    </source>
</evidence>
<dbReference type="EMBL" id="JAEPRA010000013">
    <property type="protein sequence ID" value="KAG2176661.1"/>
    <property type="molecule type" value="Genomic_DNA"/>
</dbReference>
<dbReference type="Pfam" id="PF06011">
    <property type="entry name" value="TRP"/>
    <property type="match status" value="1"/>
</dbReference>
<dbReference type="InterPro" id="IPR040241">
    <property type="entry name" value="TRP_Flc/Pkd2-like"/>
</dbReference>
<keyword evidence="6 8" id="KW-0472">Membrane</keyword>
<feature type="transmembrane region" description="Helical" evidence="8">
    <location>
        <begin position="394"/>
        <end position="418"/>
    </location>
</feature>
<evidence type="ECO:0000256" key="7">
    <source>
        <dbReference type="SAM" id="MobiDB-lite"/>
    </source>
</evidence>
<dbReference type="PANTHER" id="PTHR31145">
    <property type="entry name" value="INTEGRAL MEMBRANE PROTEIN (AFU_ORTHOLOGUE AFUA_7G01610)"/>
    <property type="match status" value="1"/>
</dbReference>
<dbReference type="OrthoDB" id="2115177at2759"/>
<reference evidence="11" key="1">
    <citation type="submission" date="2020-12" db="EMBL/GenBank/DDBJ databases">
        <title>Metabolic potential, ecology and presence of endohyphal bacteria is reflected in genomic diversity of Mucoromycotina.</title>
        <authorList>
            <person name="Muszewska A."/>
            <person name="Okrasinska A."/>
            <person name="Steczkiewicz K."/>
            <person name="Drgas O."/>
            <person name="Orlowska M."/>
            <person name="Perlinska-Lenart U."/>
            <person name="Aleksandrzak-Piekarczyk T."/>
            <person name="Szatraj K."/>
            <person name="Zielenkiewicz U."/>
            <person name="Pilsyk S."/>
            <person name="Malc E."/>
            <person name="Mieczkowski P."/>
            <person name="Kruszewska J.S."/>
            <person name="Biernat P."/>
            <person name="Pawlowska J."/>
        </authorList>
    </citation>
    <scope>NUCLEOTIDE SEQUENCE</scope>
    <source>
        <strain evidence="11">WA0000051536</strain>
    </source>
</reference>
<dbReference type="GO" id="GO:0009272">
    <property type="term" value="P:fungal-type cell wall biogenesis"/>
    <property type="evidence" value="ECO:0007669"/>
    <property type="project" value="TreeGrafter"/>
</dbReference>
<feature type="signal peptide" evidence="9">
    <location>
        <begin position="1"/>
        <end position="24"/>
    </location>
</feature>
<evidence type="ECO:0000256" key="1">
    <source>
        <dbReference type="ARBA" id="ARBA00004141"/>
    </source>
</evidence>
<dbReference type="AlphaFoldDB" id="A0A8H7U8Z5"/>
<evidence type="ECO:0000256" key="6">
    <source>
        <dbReference type="ARBA" id="ARBA00023136"/>
    </source>
</evidence>
<feature type="region of interest" description="Disordered" evidence="7">
    <location>
        <begin position="573"/>
        <end position="601"/>
    </location>
</feature>
<accession>A0A8H7U8Z5</accession>
<dbReference type="InterPro" id="IPR010308">
    <property type="entry name" value="TRP_C"/>
</dbReference>
<feature type="transmembrane region" description="Helical" evidence="8">
    <location>
        <begin position="538"/>
        <end position="564"/>
    </location>
</feature>
<feature type="transmembrane region" description="Helical" evidence="8">
    <location>
        <begin position="448"/>
        <end position="468"/>
    </location>
</feature>
<dbReference type="SMART" id="SM01320">
    <property type="entry name" value="TRP_N"/>
    <property type="match status" value="1"/>
</dbReference>
<evidence type="ECO:0000313" key="12">
    <source>
        <dbReference type="Proteomes" id="UP000612746"/>
    </source>
</evidence>
<evidence type="ECO:0000256" key="2">
    <source>
        <dbReference type="ARBA" id="ARBA00010642"/>
    </source>
</evidence>
<dbReference type="PANTHER" id="PTHR31145:SF2">
    <property type="entry name" value="FLAVIN CARRIER PROTEIN 2"/>
    <property type="match status" value="1"/>
</dbReference>
<gene>
    <name evidence="11" type="ORF">INT44_007325</name>
</gene>
<evidence type="ECO:0000256" key="3">
    <source>
        <dbReference type="ARBA" id="ARBA00022692"/>
    </source>
</evidence>
<dbReference type="InterPro" id="IPR032800">
    <property type="entry name" value="TRP_N"/>
</dbReference>
<comment type="caution">
    <text evidence="11">The sequence shown here is derived from an EMBL/GenBank/DDBJ whole genome shotgun (WGS) entry which is preliminary data.</text>
</comment>
<feature type="transmembrane region" description="Helical" evidence="8">
    <location>
        <begin position="513"/>
        <end position="532"/>
    </location>
</feature>
<dbReference type="GO" id="GO:0016020">
    <property type="term" value="C:membrane"/>
    <property type="evidence" value="ECO:0007669"/>
    <property type="project" value="UniProtKB-SubCell"/>
</dbReference>
<dbReference type="Proteomes" id="UP000612746">
    <property type="component" value="Unassembled WGS sequence"/>
</dbReference>
<keyword evidence="5 8" id="KW-1133">Transmembrane helix</keyword>
<proteinExistence type="inferred from homology"/>
<evidence type="ECO:0000256" key="5">
    <source>
        <dbReference type="ARBA" id="ARBA00022989"/>
    </source>
</evidence>
<protein>
    <recommendedName>
        <fullName evidence="10">ML-like domain-containing protein</fullName>
    </recommendedName>
</protein>
<evidence type="ECO:0000256" key="9">
    <source>
        <dbReference type="SAM" id="SignalP"/>
    </source>
</evidence>
<keyword evidence="3 8" id="KW-0812">Transmembrane</keyword>
<dbReference type="Pfam" id="PF14558">
    <property type="entry name" value="TRP_N"/>
    <property type="match status" value="1"/>
</dbReference>
<keyword evidence="4 9" id="KW-0732">Signal</keyword>
<dbReference type="GO" id="GO:0055085">
    <property type="term" value="P:transmembrane transport"/>
    <property type="evidence" value="ECO:0007669"/>
    <property type="project" value="TreeGrafter"/>
</dbReference>
<feature type="transmembrane region" description="Helical" evidence="8">
    <location>
        <begin position="474"/>
        <end position="493"/>
    </location>
</feature>
<evidence type="ECO:0000256" key="4">
    <source>
        <dbReference type="ARBA" id="ARBA00022729"/>
    </source>
</evidence>
<feature type="transmembrane region" description="Helical" evidence="8">
    <location>
        <begin position="318"/>
        <end position="348"/>
    </location>
</feature>
<comment type="subcellular location">
    <subcellularLocation>
        <location evidence="1">Membrane</location>
        <topology evidence="1">Multi-pass membrane protein</topology>
    </subcellularLocation>
</comment>
<feature type="transmembrane region" description="Helical" evidence="8">
    <location>
        <begin position="360"/>
        <end position="388"/>
    </location>
</feature>
<keyword evidence="12" id="KW-1185">Reference proteome</keyword>
<evidence type="ECO:0000256" key="8">
    <source>
        <dbReference type="SAM" id="Phobius"/>
    </source>
</evidence>
<comment type="similarity">
    <text evidence="2">Belongs to the transient receptor potential (TRP) ion channel family.</text>
</comment>
<name>A0A8H7U8Z5_9FUNG</name>
<feature type="chain" id="PRO_5034542971" description="ML-like domain-containing protein" evidence="9">
    <location>
        <begin position="25"/>
        <end position="601"/>
    </location>
</feature>
<evidence type="ECO:0000313" key="11">
    <source>
        <dbReference type="EMBL" id="KAG2176661.1"/>
    </source>
</evidence>